<evidence type="ECO:0000313" key="2">
    <source>
        <dbReference type="RefSeq" id="XP_060675934.1"/>
    </source>
</evidence>
<organism evidence="1 2">
    <name type="scientific">Ziziphus jujuba</name>
    <name type="common">Chinese jujube</name>
    <name type="synonym">Ziziphus sativa</name>
    <dbReference type="NCBI Taxonomy" id="326968"/>
    <lineage>
        <taxon>Eukaryota</taxon>
        <taxon>Viridiplantae</taxon>
        <taxon>Streptophyta</taxon>
        <taxon>Embryophyta</taxon>
        <taxon>Tracheophyta</taxon>
        <taxon>Spermatophyta</taxon>
        <taxon>Magnoliopsida</taxon>
        <taxon>eudicotyledons</taxon>
        <taxon>Gunneridae</taxon>
        <taxon>Pentapetalae</taxon>
        <taxon>rosids</taxon>
        <taxon>fabids</taxon>
        <taxon>Rosales</taxon>
        <taxon>Rhamnaceae</taxon>
        <taxon>Paliureae</taxon>
        <taxon>Ziziphus</taxon>
    </lineage>
</organism>
<keyword evidence="1" id="KW-1185">Reference proteome</keyword>
<name>A0ABM4AGT9_ZIZJJ</name>
<accession>A0ABM4AGT9</accession>
<dbReference type="Proteomes" id="UP001652623">
    <property type="component" value="Chromosome 8"/>
</dbReference>
<gene>
    <name evidence="2" type="primary">LOC125421401</name>
</gene>
<evidence type="ECO:0000313" key="1">
    <source>
        <dbReference type="Proteomes" id="UP001652623"/>
    </source>
</evidence>
<sequence length="109" mass="12703">MEWRVKYIVVWRAFLLKTGSLNQLTDPVEQFQYHLVGLNFFSKLTRESKGFYIVAYSLFRFCAAQRWPWKLLKPQLVSGSILLLGTVLNIEDAKKATIAAAKFLMSKQW</sequence>
<reference evidence="2" key="1">
    <citation type="submission" date="2025-08" db="UniProtKB">
        <authorList>
            <consortium name="RefSeq"/>
        </authorList>
    </citation>
    <scope>IDENTIFICATION</scope>
    <source>
        <tissue evidence="2">Seedling</tissue>
    </source>
</reference>
<dbReference type="GeneID" id="125421401"/>
<proteinExistence type="predicted"/>
<protein>
    <submittedName>
        <fullName evidence="2">Uncharacterized protein LOC125421401</fullName>
    </submittedName>
</protein>
<dbReference type="RefSeq" id="XP_060675934.1">
    <property type="nucleotide sequence ID" value="XM_060819951.1"/>
</dbReference>